<dbReference type="Pfam" id="PF00132">
    <property type="entry name" value="Hexapep"/>
    <property type="match status" value="1"/>
</dbReference>
<evidence type="ECO:0000256" key="3">
    <source>
        <dbReference type="ARBA" id="ARBA00022737"/>
    </source>
</evidence>
<dbReference type="InterPro" id="IPR051159">
    <property type="entry name" value="Hexapeptide_acetyltransf"/>
</dbReference>
<keyword evidence="2 4" id="KW-0808">Transferase</keyword>
<organism evidence="4 5">
    <name type="scientific">Companilactobacillus paralimentarius DSM 13238 = JCM 10415</name>
    <dbReference type="NCBI Taxonomy" id="1122151"/>
    <lineage>
        <taxon>Bacteria</taxon>
        <taxon>Bacillati</taxon>
        <taxon>Bacillota</taxon>
        <taxon>Bacilli</taxon>
        <taxon>Lactobacillales</taxon>
        <taxon>Lactobacillaceae</taxon>
        <taxon>Companilactobacillus</taxon>
    </lineage>
</organism>
<sequence>MNALDKALKGGILDYDEADFKLVDQTVEKNTQIINEINYQNHSIDERRRLFSRLFGYQVPNTSDIKAPFNADLGCHTFIKDNVFINKDCFFMDLGGVWIDEGTKLGPRVVLITVNHGEAPTKRKTLITKSIHIGKNVWLGTGVTVLPGVTIGENSIVGAASVVTKDVAPNSVVVGSPAKKN</sequence>
<evidence type="ECO:0000313" key="5">
    <source>
        <dbReference type="Proteomes" id="UP000051908"/>
    </source>
</evidence>
<accession>A0A0R1PFW0</accession>
<keyword evidence="3" id="KW-0677">Repeat</keyword>
<dbReference type="RefSeq" id="WP_234031748.1">
    <property type="nucleotide sequence ID" value="NZ_AZES01000064.1"/>
</dbReference>
<dbReference type="GO" id="GO:0008374">
    <property type="term" value="F:O-acyltransferase activity"/>
    <property type="evidence" value="ECO:0007669"/>
    <property type="project" value="TreeGrafter"/>
</dbReference>
<dbReference type="PROSITE" id="PS00101">
    <property type="entry name" value="HEXAPEP_TRANSFERASES"/>
    <property type="match status" value="1"/>
</dbReference>
<evidence type="ECO:0000313" key="4">
    <source>
        <dbReference type="EMBL" id="KRL31084.1"/>
    </source>
</evidence>
<reference evidence="4 5" key="1">
    <citation type="journal article" date="2015" name="Genome Announc.">
        <title>Expanding the biotechnology potential of lactobacilli through comparative genomics of 213 strains and associated genera.</title>
        <authorList>
            <person name="Sun Z."/>
            <person name="Harris H.M."/>
            <person name="McCann A."/>
            <person name="Guo C."/>
            <person name="Argimon S."/>
            <person name="Zhang W."/>
            <person name="Yang X."/>
            <person name="Jeffery I.B."/>
            <person name="Cooney J.C."/>
            <person name="Kagawa T.F."/>
            <person name="Liu W."/>
            <person name="Song Y."/>
            <person name="Salvetti E."/>
            <person name="Wrobel A."/>
            <person name="Rasinkangas P."/>
            <person name="Parkhill J."/>
            <person name="Rea M.C."/>
            <person name="O'Sullivan O."/>
            <person name="Ritari J."/>
            <person name="Douillard F.P."/>
            <person name="Paul Ross R."/>
            <person name="Yang R."/>
            <person name="Briner A.E."/>
            <person name="Felis G.E."/>
            <person name="de Vos W.M."/>
            <person name="Barrangou R."/>
            <person name="Klaenhammer T.R."/>
            <person name="Caufield P.W."/>
            <person name="Cui Y."/>
            <person name="Zhang H."/>
            <person name="O'Toole P.W."/>
        </authorList>
    </citation>
    <scope>NUCLEOTIDE SEQUENCE [LARGE SCALE GENOMIC DNA]</scope>
    <source>
        <strain evidence="4 5">DSM 13238</strain>
    </source>
</reference>
<dbReference type="InterPro" id="IPR018357">
    <property type="entry name" value="Hexapep_transf_CS"/>
</dbReference>
<comment type="similarity">
    <text evidence="1">Belongs to the transferase hexapeptide repeat family.</text>
</comment>
<proteinExistence type="inferred from homology"/>
<dbReference type="Gene3D" id="2.160.10.10">
    <property type="entry name" value="Hexapeptide repeat proteins"/>
    <property type="match status" value="1"/>
</dbReference>
<dbReference type="GeneID" id="96667956"/>
<keyword evidence="5" id="KW-1185">Reference proteome</keyword>
<comment type="caution">
    <text evidence="4">The sequence shown here is derived from an EMBL/GenBank/DDBJ whole genome shotgun (WGS) entry which is preliminary data.</text>
</comment>
<dbReference type="Proteomes" id="UP000051908">
    <property type="component" value="Unassembled WGS sequence"/>
</dbReference>
<dbReference type="EMBL" id="AZES01000064">
    <property type="protein sequence ID" value="KRL31084.1"/>
    <property type="molecule type" value="Genomic_DNA"/>
</dbReference>
<dbReference type="SUPFAM" id="SSF51161">
    <property type="entry name" value="Trimeric LpxA-like enzymes"/>
    <property type="match status" value="1"/>
</dbReference>
<dbReference type="AlphaFoldDB" id="A0A0R1PFW0"/>
<dbReference type="PANTHER" id="PTHR23416:SF23">
    <property type="entry name" value="ACETYLTRANSFERASE C18B11.09C-RELATED"/>
    <property type="match status" value="1"/>
</dbReference>
<protein>
    <submittedName>
        <fullName evidence="4">Isoleucine patch superfamily acetyltransferase</fullName>
    </submittedName>
</protein>
<dbReference type="PATRIC" id="fig|1122151.5.peg.2377"/>
<name>A0A0R1PFW0_9LACO</name>
<dbReference type="InterPro" id="IPR001451">
    <property type="entry name" value="Hexapep"/>
</dbReference>
<evidence type="ECO:0000256" key="1">
    <source>
        <dbReference type="ARBA" id="ARBA00007274"/>
    </source>
</evidence>
<dbReference type="InterPro" id="IPR011004">
    <property type="entry name" value="Trimer_LpxA-like_sf"/>
</dbReference>
<evidence type="ECO:0000256" key="2">
    <source>
        <dbReference type="ARBA" id="ARBA00022679"/>
    </source>
</evidence>
<dbReference type="PANTHER" id="PTHR23416">
    <property type="entry name" value="SIALIC ACID SYNTHASE-RELATED"/>
    <property type="match status" value="1"/>
</dbReference>
<gene>
    <name evidence="4" type="ORF">FD33_GL002299</name>
</gene>